<dbReference type="EMBL" id="JAQIZT010000012">
    <property type="protein sequence ID" value="KAJ6977253.1"/>
    <property type="molecule type" value="Genomic_DNA"/>
</dbReference>
<evidence type="ECO:0000313" key="2">
    <source>
        <dbReference type="EMBL" id="KAJ6977253.1"/>
    </source>
</evidence>
<reference evidence="2" key="1">
    <citation type="journal article" date="2023" name="Mol. Ecol. Resour.">
        <title>Chromosome-level genome assembly of a triploid poplar Populus alba 'Berolinensis'.</title>
        <authorList>
            <person name="Chen S."/>
            <person name="Yu Y."/>
            <person name="Wang X."/>
            <person name="Wang S."/>
            <person name="Zhang T."/>
            <person name="Zhou Y."/>
            <person name="He R."/>
            <person name="Meng N."/>
            <person name="Wang Y."/>
            <person name="Liu W."/>
            <person name="Liu Z."/>
            <person name="Liu J."/>
            <person name="Guo Q."/>
            <person name="Huang H."/>
            <person name="Sederoff R.R."/>
            <person name="Wang G."/>
            <person name="Qu G."/>
            <person name="Chen S."/>
        </authorList>
    </citation>
    <scope>NUCLEOTIDE SEQUENCE</scope>
    <source>
        <strain evidence="2">SC-2020</strain>
    </source>
</reference>
<evidence type="ECO:0000256" key="1">
    <source>
        <dbReference type="SAM" id="MobiDB-lite"/>
    </source>
</evidence>
<accession>A0AAD6M1J2</accession>
<comment type="caution">
    <text evidence="2">The sequence shown here is derived from an EMBL/GenBank/DDBJ whole genome shotgun (WGS) entry which is preliminary data.</text>
</comment>
<protein>
    <submittedName>
        <fullName evidence="2">Uncharacterized protein</fullName>
    </submittedName>
</protein>
<name>A0AAD6M1J2_9ROSI</name>
<keyword evidence="3" id="KW-1185">Reference proteome</keyword>
<organism evidence="2 3">
    <name type="scientific">Populus alba x Populus x berolinensis</name>
    <dbReference type="NCBI Taxonomy" id="444605"/>
    <lineage>
        <taxon>Eukaryota</taxon>
        <taxon>Viridiplantae</taxon>
        <taxon>Streptophyta</taxon>
        <taxon>Embryophyta</taxon>
        <taxon>Tracheophyta</taxon>
        <taxon>Spermatophyta</taxon>
        <taxon>Magnoliopsida</taxon>
        <taxon>eudicotyledons</taxon>
        <taxon>Gunneridae</taxon>
        <taxon>Pentapetalae</taxon>
        <taxon>rosids</taxon>
        <taxon>fabids</taxon>
        <taxon>Malpighiales</taxon>
        <taxon>Salicaceae</taxon>
        <taxon>Saliceae</taxon>
        <taxon>Populus</taxon>
    </lineage>
</organism>
<dbReference type="AlphaFoldDB" id="A0AAD6M1J2"/>
<sequence length="44" mass="4805">MGSNSNASIKRRGPTNQSQKPLRSAPNPLKTASQNPDKRKEKEG</sequence>
<dbReference type="Proteomes" id="UP001164929">
    <property type="component" value="Chromosome 12"/>
</dbReference>
<feature type="compositionally biased region" description="Polar residues" evidence="1">
    <location>
        <begin position="1"/>
        <end position="21"/>
    </location>
</feature>
<feature type="region of interest" description="Disordered" evidence="1">
    <location>
        <begin position="1"/>
        <end position="44"/>
    </location>
</feature>
<gene>
    <name evidence="2" type="ORF">NC653_029227</name>
</gene>
<proteinExistence type="predicted"/>
<evidence type="ECO:0000313" key="3">
    <source>
        <dbReference type="Proteomes" id="UP001164929"/>
    </source>
</evidence>